<proteinExistence type="predicted"/>
<dbReference type="EMBL" id="JADIKL010000012">
    <property type="protein sequence ID" value="MFK2932456.1"/>
    <property type="molecule type" value="Genomic_DNA"/>
</dbReference>
<dbReference type="Proteomes" id="UP001620397">
    <property type="component" value="Unassembled WGS sequence"/>
</dbReference>
<name>A0ABW8KJY7_9GAMM</name>
<gene>
    <name evidence="2" type="ORF">ISP14_16855</name>
</gene>
<evidence type="ECO:0000259" key="1">
    <source>
        <dbReference type="Pfam" id="PF09722"/>
    </source>
</evidence>
<comment type="caution">
    <text evidence="2">The sequence shown here is derived from an EMBL/GenBank/DDBJ whole genome shotgun (WGS) entry which is preliminary data.</text>
</comment>
<evidence type="ECO:0000313" key="3">
    <source>
        <dbReference type="Proteomes" id="UP001620397"/>
    </source>
</evidence>
<dbReference type="RefSeq" id="WP_404542084.1">
    <property type="nucleotide sequence ID" value="NZ_JADIKL010000012.1"/>
</dbReference>
<protein>
    <submittedName>
        <fullName evidence="2">DUF2384 domain-containing protein</fullName>
    </submittedName>
</protein>
<keyword evidence="3" id="KW-1185">Reference proteome</keyword>
<dbReference type="InterPro" id="IPR024467">
    <property type="entry name" value="Xre/MbcA/ParS-like_toxin-bd"/>
</dbReference>
<sequence length="77" mass="8573">MIDRQEDRITTLIALVLRLVKESGEDAHFDAELWTRTWLATPLPALGGVPPISYLDSDGGYERVAQLLLRMQSGAFS</sequence>
<feature type="domain" description="Antitoxin Xre/MbcA/ParS-like toxin-binding" evidence="1">
    <location>
        <begin position="30"/>
        <end position="74"/>
    </location>
</feature>
<evidence type="ECO:0000313" key="2">
    <source>
        <dbReference type="EMBL" id="MFK2932456.1"/>
    </source>
</evidence>
<reference evidence="2 3" key="1">
    <citation type="submission" date="2020-10" db="EMBL/GenBank/DDBJ databases">
        <title>Phylogeny of dyella-like bacteria.</title>
        <authorList>
            <person name="Fu J."/>
        </authorList>
    </citation>
    <scope>NUCLEOTIDE SEQUENCE [LARGE SCALE GENOMIC DNA]</scope>
    <source>
        <strain evidence="2 3">DKC-1</strain>
    </source>
</reference>
<dbReference type="Pfam" id="PF09722">
    <property type="entry name" value="Xre_MbcA_ParS_C"/>
    <property type="match status" value="1"/>
</dbReference>
<accession>A0ABW8KJY7</accession>
<organism evidence="2 3">
    <name type="scientific">Dyella agri</name>
    <dbReference type="NCBI Taxonomy" id="1926869"/>
    <lineage>
        <taxon>Bacteria</taxon>
        <taxon>Pseudomonadati</taxon>
        <taxon>Pseudomonadota</taxon>
        <taxon>Gammaproteobacteria</taxon>
        <taxon>Lysobacterales</taxon>
        <taxon>Rhodanobacteraceae</taxon>
        <taxon>Dyella</taxon>
    </lineage>
</organism>